<protein>
    <submittedName>
        <fullName evidence="3">ABC transporter substrate-binding protein</fullName>
    </submittedName>
</protein>
<keyword evidence="4" id="KW-1185">Reference proteome</keyword>
<name>A0ABY2E2Q5_9MICO</name>
<dbReference type="Gene3D" id="3.40.190.10">
    <property type="entry name" value="Periplasmic binding protein-like II"/>
    <property type="match status" value="2"/>
</dbReference>
<sequence>MALTVPPVRSLAALTGAAALALALGACGTDEPDGGAPDLPGLTIGLTYVPNVQFAPFYVAEQRGYFDEAGVDVTLRHHGESEDIFGALASGTEDVVTAGGDEILQARSLGTPAVSIATMYQEYPVALIVPEDSDIQSGADLAGRTIGVPGPFGETYFGLLAMLDLAGLTAEDVTIEFIGFTQQSALAEEHVDAVMGFSNNDIPQFRATGLDVRAVPLGPDVPLVGIGLGTTDDVLAAEPEALTAVITAVGRAVADIAAEPQLAVDAAREEIPGTMTAEQEAISLATVEETIPLYGDLGGPWGRQDGGTWEQMAEFMTQTGLITDPVSASQAHTNDLIGAE</sequence>
<dbReference type="SUPFAM" id="SSF53850">
    <property type="entry name" value="Periplasmic binding protein-like II"/>
    <property type="match status" value="1"/>
</dbReference>
<dbReference type="PANTHER" id="PTHR31528">
    <property type="entry name" value="4-AMINO-5-HYDROXYMETHYL-2-METHYLPYRIMIDINE PHOSPHATE SYNTHASE THI11-RELATED"/>
    <property type="match status" value="1"/>
</dbReference>
<accession>A0ABY2E2Q5</accession>
<reference evidence="3 4" key="1">
    <citation type="submission" date="2019-03" db="EMBL/GenBank/DDBJ databases">
        <title>Genomic features of bacteria from cold environments.</title>
        <authorList>
            <person name="Shen L."/>
        </authorList>
    </citation>
    <scope>NUCLEOTIDE SEQUENCE [LARGE SCALE GENOMIC DNA]</scope>
    <source>
        <strain evidence="4">T3246-1</strain>
    </source>
</reference>
<dbReference type="InterPro" id="IPR015168">
    <property type="entry name" value="SsuA/THI5"/>
</dbReference>
<dbReference type="Proteomes" id="UP000504882">
    <property type="component" value="Unassembled WGS sequence"/>
</dbReference>
<dbReference type="PANTHER" id="PTHR31528:SF15">
    <property type="entry name" value="RIBOFLAVIN-BINDING PROTEIN RIBY"/>
    <property type="match status" value="1"/>
</dbReference>
<dbReference type="EMBL" id="SMNA01000006">
    <property type="protein sequence ID" value="TDE92509.1"/>
    <property type="molecule type" value="Genomic_DNA"/>
</dbReference>
<dbReference type="Pfam" id="PF09084">
    <property type="entry name" value="NMT1"/>
    <property type="match status" value="1"/>
</dbReference>
<feature type="signal peptide" evidence="1">
    <location>
        <begin position="1"/>
        <end position="28"/>
    </location>
</feature>
<feature type="chain" id="PRO_5045935269" evidence="1">
    <location>
        <begin position="29"/>
        <end position="340"/>
    </location>
</feature>
<evidence type="ECO:0000313" key="3">
    <source>
        <dbReference type="EMBL" id="TDE92509.1"/>
    </source>
</evidence>
<dbReference type="RefSeq" id="WP_133108139.1">
    <property type="nucleotide sequence ID" value="NZ_SMNA01000006.1"/>
</dbReference>
<organism evidence="3 4">
    <name type="scientific">Occultella glacieicola</name>
    <dbReference type="NCBI Taxonomy" id="2518684"/>
    <lineage>
        <taxon>Bacteria</taxon>
        <taxon>Bacillati</taxon>
        <taxon>Actinomycetota</taxon>
        <taxon>Actinomycetes</taxon>
        <taxon>Micrococcales</taxon>
        <taxon>Ruaniaceae</taxon>
        <taxon>Occultella</taxon>
    </lineage>
</organism>
<evidence type="ECO:0000313" key="4">
    <source>
        <dbReference type="Proteomes" id="UP000504882"/>
    </source>
</evidence>
<evidence type="ECO:0000256" key="1">
    <source>
        <dbReference type="SAM" id="SignalP"/>
    </source>
</evidence>
<proteinExistence type="predicted"/>
<feature type="domain" description="SsuA/THI5-like" evidence="2">
    <location>
        <begin position="51"/>
        <end position="262"/>
    </location>
</feature>
<comment type="caution">
    <text evidence="3">The sequence shown here is derived from an EMBL/GenBank/DDBJ whole genome shotgun (WGS) entry which is preliminary data.</text>
</comment>
<dbReference type="InterPro" id="IPR027939">
    <property type="entry name" value="NMT1/THI5"/>
</dbReference>
<evidence type="ECO:0000259" key="2">
    <source>
        <dbReference type="Pfam" id="PF09084"/>
    </source>
</evidence>
<keyword evidence="1" id="KW-0732">Signal</keyword>
<gene>
    <name evidence="3" type="ORF">EXU48_13205</name>
</gene>